<keyword evidence="1" id="KW-0378">Hydrolase</keyword>
<dbReference type="InterPro" id="IPR005674">
    <property type="entry name" value="CocE/Ser_esterase"/>
</dbReference>
<evidence type="ECO:0000313" key="3">
    <source>
        <dbReference type="EMBL" id="TCL05488.1"/>
    </source>
</evidence>
<name>A0A4V2Q360_9GAMM</name>
<reference evidence="3 4" key="1">
    <citation type="submission" date="2019-02" db="EMBL/GenBank/DDBJ databases">
        <title>Investigation of anaerobic lignin degradation for improved lignocellulosic biofuels.</title>
        <authorList>
            <person name="Deangelis K."/>
        </authorList>
    </citation>
    <scope>NUCLEOTIDE SEQUENCE [LARGE SCALE GENOMIC DNA]</scope>
    <source>
        <strain evidence="3 4">159R</strain>
    </source>
</reference>
<dbReference type="NCBIfam" id="TIGR00976">
    <property type="entry name" value="CocE_NonD"/>
    <property type="match status" value="1"/>
</dbReference>
<dbReference type="InterPro" id="IPR008979">
    <property type="entry name" value="Galactose-bd-like_sf"/>
</dbReference>
<dbReference type="EMBL" id="SJOI01000001">
    <property type="protein sequence ID" value="TCL05488.1"/>
    <property type="molecule type" value="Genomic_DNA"/>
</dbReference>
<proteinExistence type="predicted"/>
<gene>
    <name evidence="3" type="ORF">EZJ58_3677</name>
</gene>
<dbReference type="Gene3D" id="1.10.3020.10">
    <property type="entry name" value="alpha-amino acid ester hydrolase ( Helical cap domain)"/>
    <property type="match status" value="1"/>
</dbReference>
<accession>A0A4V2Q360</accession>
<feature type="domain" description="Xaa-Pro dipeptidyl-peptidase C-terminal" evidence="2">
    <location>
        <begin position="280"/>
        <end position="550"/>
    </location>
</feature>
<evidence type="ECO:0000256" key="1">
    <source>
        <dbReference type="ARBA" id="ARBA00022801"/>
    </source>
</evidence>
<dbReference type="OrthoDB" id="9806163at2"/>
<dbReference type="PANTHER" id="PTHR43056:SF10">
    <property type="entry name" value="COCE_NOND FAMILY, PUTATIVE (AFU_ORTHOLOGUE AFUA_7G00600)-RELATED"/>
    <property type="match status" value="1"/>
</dbReference>
<dbReference type="SMART" id="SM00939">
    <property type="entry name" value="PepX_C"/>
    <property type="match status" value="1"/>
</dbReference>
<dbReference type="Gene3D" id="3.40.50.1820">
    <property type="entry name" value="alpha/beta hydrolase"/>
    <property type="match status" value="1"/>
</dbReference>
<dbReference type="InterPro" id="IPR029058">
    <property type="entry name" value="AB_hydrolase_fold"/>
</dbReference>
<comment type="caution">
    <text evidence="3">The sequence shown here is derived from an EMBL/GenBank/DDBJ whole genome shotgun (WGS) entry which is preliminary data.</text>
</comment>
<sequence>MQILETVWITLQDGCKLAARIWLPDGPRPVPAILEYLPYRRRDRHRGDDAILHPGLAESGYAAVRVDMRGAGDSDGLMNDEYTPREWADACEVIAWIAQQPWCSGAVGMIGISWSGFNSLQIAALRPPALKAIVTACSTDDRYADDMHYMGGVLLNDNLQYGSTLFTWTPTPPDPDIVGDKWKSMWLQRLNAMELPPASRWMAHPTRDDYWRSGSVCEDYSRIEVPVLAVGGWADGYTNTVLRLLENLPGPRKGLIGPWGHAFPHVATPGPRIDFIRYVTRWFDHWLKNEPTGIMNEPMLTYWLQEAEPPRVSYTERRGRWAAEQHWPAQAIAPQRWALSPDGRLETSWLDDGAEDGGAAIARRGEPRHEGLVPFTQSICSPAATGIVSGEWCPYGNGPDMPGDQREDDAGSACFDSPVFTAPLQITGRPVIRLGLSADSSQGMIAVRLNAVAPDGTSLRITYGLLNLTQRNGHDRREPLTAGERYDVALTLNAAAFILPAGYRLRVAVSTAYWPLAAPLPVRTTLTLHSGTLELPVRDSGIASTPPPCLGRPPVPPALPSRIIVPPQRGRLRLIRDMNDGDTTLEVVRNLGAIYLEETGLRLDALGRETYKVNALDPCAASSRAVRSAGFHRGEWHARLEVSSLLTADDGGWRLVSSLEAFDGDSRIFHRRWDDYYPFFSDIAPKGDAT</sequence>
<dbReference type="InterPro" id="IPR013736">
    <property type="entry name" value="Xaa-Pro_dipept_C"/>
</dbReference>
<dbReference type="AlphaFoldDB" id="A0A4V2Q360"/>
<dbReference type="PANTHER" id="PTHR43056">
    <property type="entry name" value="PEPTIDASE S9 PROLYL OLIGOPEPTIDASE"/>
    <property type="match status" value="1"/>
</dbReference>
<dbReference type="GO" id="GO:0008239">
    <property type="term" value="F:dipeptidyl-peptidase activity"/>
    <property type="evidence" value="ECO:0007669"/>
    <property type="project" value="InterPro"/>
</dbReference>
<dbReference type="InterPro" id="IPR000383">
    <property type="entry name" value="Xaa-Pro-like_dom"/>
</dbReference>
<dbReference type="InterPro" id="IPR050585">
    <property type="entry name" value="Xaa-Pro_dipeptidyl-ppase/CocE"/>
</dbReference>
<dbReference type="SUPFAM" id="SSF49785">
    <property type="entry name" value="Galactose-binding domain-like"/>
    <property type="match status" value="1"/>
</dbReference>
<organism evidence="3 4">
    <name type="scientific">Sodalis ligni</name>
    <dbReference type="NCBI Taxonomy" id="2697027"/>
    <lineage>
        <taxon>Bacteria</taxon>
        <taxon>Pseudomonadati</taxon>
        <taxon>Pseudomonadota</taxon>
        <taxon>Gammaproteobacteria</taxon>
        <taxon>Enterobacterales</taxon>
        <taxon>Bruguierivoracaceae</taxon>
        <taxon>Sodalis</taxon>
    </lineage>
</organism>
<evidence type="ECO:0000313" key="4">
    <source>
        <dbReference type="Proteomes" id="UP000294555"/>
    </source>
</evidence>
<dbReference type="RefSeq" id="WP_132924189.1">
    <property type="nucleotide sequence ID" value="NZ_SJOI01000001.1"/>
</dbReference>
<keyword evidence="4" id="KW-1185">Reference proteome</keyword>
<dbReference type="Pfam" id="PF08530">
    <property type="entry name" value="PepX_C"/>
    <property type="match status" value="1"/>
</dbReference>
<dbReference type="Pfam" id="PF02129">
    <property type="entry name" value="Peptidase_S15"/>
    <property type="match status" value="1"/>
</dbReference>
<dbReference type="SUPFAM" id="SSF53474">
    <property type="entry name" value="alpha/beta-Hydrolases"/>
    <property type="match status" value="1"/>
</dbReference>
<dbReference type="Gene3D" id="2.60.120.260">
    <property type="entry name" value="Galactose-binding domain-like"/>
    <property type="match status" value="1"/>
</dbReference>
<evidence type="ECO:0000259" key="2">
    <source>
        <dbReference type="SMART" id="SM00939"/>
    </source>
</evidence>
<dbReference type="Proteomes" id="UP000294555">
    <property type="component" value="Unassembled WGS sequence"/>
</dbReference>
<protein>
    <recommendedName>
        <fullName evidence="2">Xaa-Pro dipeptidyl-peptidase C-terminal domain-containing protein</fullName>
    </recommendedName>
</protein>